<evidence type="ECO:0000256" key="2">
    <source>
        <dbReference type="ARBA" id="ARBA00005417"/>
    </source>
</evidence>
<dbReference type="InterPro" id="IPR039421">
    <property type="entry name" value="Type_1_exporter"/>
</dbReference>
<evidence type="ECO:0000256" key="4">
    <source>
        <dbReference type="ARBA" id="ARBA00022741"/>
    </source>
</evidence>
<dbReference type="SUPFAM" id="SSF90123">
    <property type="entry name" value="ABC transporter transmembrane region"/>
    <property type="match status" value="1"/>
</dbReference>
<keyword evidence="4" id="KW-0547">Nucleotide-binding</keyword>
<dbReference type="InterPro" id="IPR027417">
    <property type="entry name" value="P-loop_NTPase"/>
</dbReference>
<evidence type="ECO:0000313" key="11">
    <source>
        <dbReference type="EMBL" id="ABS62625.1"/>
    </source>
</evidence>
<feature type="transmembrane region" description="Helical" evidence="8">
    <location>
        <begin position="159"/>
        <end position="185"/>
    </location>
</feature>
<keyword evidence="12" id="KW-1185">Reference proteome</keyword>
<dbReference type="RefSeq" id="WP_012109881.1">
    <property type="nucleotide sequence ID" value="NC_009719.1"/>
</dbReference>
<organism evidence="11 12">
    <name type="scientific">Parvibaculum lavamentivorans (strain DS-1 / DSM 13023 / NCIMB 13966)</name>
    <dbReference type="NCBI Taxonomy" id="402881"/>
    <lineage>
        <taxon>Bacteria</taxon>
        <taxon>Pseudomonadati</taxon>
        <taxon>Pseudomonadota</taxon>
        <taxon>Alphaproteobacteria</taxon>
        <taxon>Hyphomicrobiales</taxon>
        <taxon>Parvibaculaceae</taxon>
        <taxon>Parvibaculum</taxon>
    </lineage>
</organism>
<evidence type="ECO:0000313" key="12">
    <source>
        <dbReference type="Proteomes" id="UP000006377"/>
    </source>
</evidence>
<dbReference type="STRING" id="402881.Plav_1002"/>
<dbReference type="PROSITE" id="PS50893">
    <property type="entry name" value="ABC_TRANSPORTER_2"/>
    <property type="match status" value="1"/>
</dbReference>
<dbReference type="GO" id="GO:0016887">
    <property type="term" value="F:ATP hydrolysis activity"/>
    <property type="evidence" value="ECO:0007669"/>
    <property type="project" value="InterPro"/>
</dbReference>
<proteinExistence type="inferred from homology"/>
<evidence type="ECO:0000256" key="8">
    <source>
        <dbReference type="SAM" id="Phobius"/>
    </source>
</evidence>
<evidence type="ECO:0000256" key="3">
    <source>
        <dbReference type="ARBA" id="ARBA00022692"/>
    </source>
</evidence>
<dbReference type="Pfam" id="PF00005">
    <property type="entry name" value="ABC_tran"/>
    <property type="match status" value="1"/>
</dbReference>
<dbReference type="KEGG" id="pla:Plav_1002"/>
<feature type="transmembrane region" description="Helical" evidence="8">
    <location>
        <begin position="385"/>
        <end position="407"/>
    </location>
</feature>
<evidence type="ECO:0000256" key="5">
    <source>
        <dbReference type="ARBA" id="ARBA00022840"/>
    </source>
</evidence>
<keyword evidence="6 8" id="KW-1133">Transmembrane helix</keyword>
<dbReference type="PANTHER" id="PTHR43394:SF1">
    <property type="entry name" value="ATP-BINDING CASSETTE SUB-FAMILY B MEMBER 10, MITOCHONDRIAL"/>
    <property type="match status" value="1"/>
</dbReference>
<dbReference type="SUPFAM" id="SSF52540">
    <property type="entry name" value="P-loop containing nucleoside triphosphate hydrolases"/>
    <property type="match status" value="1"/>
</dbReference>
<reference evidence="11 12" key="1">
    <citation type="journal article" date="2011" name="Stand. Genomic Sci.">
        <title>Complete genome sequence of Parvibaculum lavamentivorans type strain (DS-1(T)).</title>
        <authorList>
            <person name="Schleheck D."/>
            <person name="Weiss M."/>
            <person name="Pitluck S."/>
            <person name="Bruce D."/>
            <person name="Land M.L."/>
            <person name="Han S."/>
            <person name="Saunders E."/>
            <person name="Tapia R."/>
            <person name="Detter C."/>
            <person name="Brettin T."/>
            <person name="Han J."/>
            <person name="Woyke T."/>
            <person name="Goodwin L."/>
            <person name="Pennacchio L."/>
            <person name="Nolan M."/>
            <person name="Cook A.M."/>
            <person name="Kjelleberg S."/>
            <person name="Thomas T."/>
        </authorList>
    </citation>
    <scope>NUCLEOTIDE SEQUENCE [LARGE SCALE GENOMIC DNA]</scope>
    <source>
        <strain evidence="12">DS-1 / DSM 13023 / NCIMB 13966</strain>
    </source>
</reference>
<dbReference type="eggNOG" id="COG2274">
    <property type="taxonomic scope" value="Bacteria"/>
</dbReference>
<evidence type="ECO:0000259" key="9">
    <source>
        <dbReference type="PROSITE" id="PS50893"/>
    </source>
</evidence>
<dbReference type="AlphaFoldDB" id="A7HRU2"/>
<dbReference type="InterPro" id="IPR003593">
    <property type="entry name" value="AAA+_ATPase"/>
</dbReference>
<evidence type="ECO:0000256" key="1">
    <source>
        <dbReference type="ARBA" id="ARBA00004651"/>
    </source>
</evidence>
<dbReference type="PROSITE" id="PS50929">
    <property type="entry name" value="ABC_TM1F"/>
    <property type="match status" value="1"/>
</dbReference>
<gene>
    <name evidence="11" type="ordered locus">Plav_1002</name>
</gene>
<dbReference type="CDD" id="cd18587">
    <property type="entry name" value="ABC_6TM_LapB_like"/>
    <property type="match status" value="1"/>
</dbReference>
<dbReference type="PANTHER" id="PTHR43394">
    <property type="entry name" value="ATP-DEPENDENT PERMEASE MDL1, MITOCHONDRIAL"/>
    <property type="match status" value="1"/>
</dbReference>
<keyword evidence="3 8" id="KW-0812">Transmembrane</keyword>
<feature type="transmembrane region" description="Helical" evidence="8">
    <location>
        <begin position="297"/>
        <end position="316"/>
    </location>
</feature>
<name>A7HRU2_PARL1</name>
<dbReference type="GO" id="GO:0015421">
    <property type="term" value="F:ABC-type oligopeptide transporter activity"/>
    <property type="evidence" value="ECO:0007669"/>
    <property type="project" value="TreeGrafter"/>
</dbReference>
<evidence type="ECO:0000259" key="10">
    <source>
        <dbReference type="PROSITE" id="PS50929"/>
    </source>
</evidence>
<feature type="domain" description="ABC transporter" evidence="9">
    <location>
        <begin position="473"/>
        <end position="713"/>
    </location>
</feature>
<dbReference type="EMBL" id="CP000774">
    <property type="protein sequence ID" value="ABS62625.1"/>
    <property type="molecule type" value="Genomic_DNA"/>
</dbReference>
<dbReference type="InterPro" id="IPR003439">
    <property type="entry name" value="ABC_transporter-like_ATP-bd"/>
</dbReference>
<dbReference type="InterPro" id="IPR011527">
    <property type="entry name" value="ABC1_TM_dom"/>
</dbReference>
<dbReference type="Gene3D" id="3.90.70.10">
    <property type="entry name" value="Cysteine proteinases"/>
    <property type="match status" value="1"/>
</dbReference>
<keyword evidence="5" id="KW-0067">ATP-binding</keyword>
<comment type="similarity">
    <text evidence="2">Belongs to the ABC transporter superfamily.</text>
</comment>
<feature type="transmembrane region" description="Helical" evidence="8">
    <location>
        <begin position="269"/>
        <end position="291"/>
    </location>
</feature>
<comment type="subcellular location">
    <subcellularLocation>
        <location evidence="1">Cell membrane</location>
        <topology evidence="1">Multi-pass membrane protein</topology>
    </subcellularLocation>
</comment>
<keyword evidence="7 8" id="KW-0472">Membrane</keyword>
<dbReference type="Gene3D" id="3.40.50.300">
    <property type="entry name" value="P-loop containing nucleotide triphosphate hydrolases"/>
    <property type="match status" value="1"/>
</dbReference>
<dbReference type="InterPro" id="IPR017871">
    <property type="entry name" value="ABC_transporter-like_CS"/>
</dbReference>
<dbReference type="InterPro" id="IPR017750">
    <property type="entry name" value="ATPase_T1SS"/>
</dbReference>
<dbReference type="NCBIfam" id="TIGR03375">
    <property type="entry name" value="type_I_sec_LssB"/>
    <property type="match status" value="1"/>
</dbReference>
<evidence type="ECO:0000256" key="6">
    <source>
        <dbReference type="ARBA" id="ARBA00022989"/>
    </source>
</evidence>
<feature type="transmembrane region" description="Helical" evidence="8">
    <location>
        <begin position="197"/>
        <end position="217"/>
    </location>
</feature>
<dbReference type="SMART" id="SM00382">
    <property type="entry name" value="AAA"/>
    <property type="match status" value="1"/>
</dbReference>
<sequence>MTGATQDRRLETGEVDYLPALEAALRYFGKSAERDALLAGLPLKGGRLASPYVAEVSSRAEILAAEAGVPAQQLSRTQMPALAVSVVDGAVALLVRRGSGFMASQGDGEAFWLPDHELDADAAVWQLRPAFYFDQRSLLLDVEPEKDWFKGTLLANRRLYGFAILAGLFVNLAAIAISLFTMAVYDRVIPNNAMSSLVVLAIGISVVILTDIAMRVIRGYLVDVAGRRFDVTVGARLFRQLLALRGTARPQSAGTLANTVREFETVRDFFTSATLVGLGDVPFVFLFLAIIWWVGGWIVLVPVAGIALIVATGFLLQKPIGRAVARAHREAAHKSAFLHETMAGIDTIKAINAQSWARRHWEALIAQTGETAIVSRQWSSLSGSITAGVASFVTIFTVVVGAVLVGAGNITSGALIAAVILSGRAISPFAQIANLMARWQQTKLAVGGLDKFMQAPVEETPGQIQKVAAKGALSFRDVRFSYPSPGEDVPPVTALDGISIDIAAGTSVAILGRVGSGKSTALRLALNLNAPDAGHVLLDGVDVRQIHPAALRTAVGYAGQEAVLFHGTIRDNILAAHPGLGDERLLEVIRAAGLDELLSRSVLGLQTQVGEGGARLSGGERQAVSLARAIAARPPVLLLDEPTSAMDNTTEQRVIAGLARERAGLTTVIVTHKPALLPLVSRVVVLDRGRVAMDGPRDKVLAALTGKEPRSALNLVTGGVKE</sequence>
<dbReference type="Gene3D" id="1.20.1560.10">
    <property type="entry name" value="ABC transporter type 1, transmembrane domain"/>
    <property type="match status" value="1"/>
</dbReference>
<dbReference type="GO" id="GO:0005886">
    <property type="term" value="C:plasma membrane"/>
    <property type="evidence" value="ECO:0007669"/>
    <property type="project" value="UniProtKB-SubCell"/>
</dbReference>
<dbReference type="HOGENOM" id="CLU_000604_95_6_5"/>
<dbReference type="Proteomes" id="UP000006377">
    <property type="component" value="Chromosome"/>
</dbReference>
<dbReference type="GO" id="GO:0005524">
    <property type="term" value="F:ATP binding"/>
    <property type="evidence" value="ECO:0007669"/>
    <property type="project" value="UniProtKB-KW"/>
</dbReference>
<dbReference type="PROSITE" id="PS00211">
    <property type="entry name" value="ABC_TRANSPORTER_1"/>
    <property type="match status" value="1"/>
</dbReference>
<accession>A7HRU2</accession>
<dbReference type="Pfam" id="PF00664">
    <property type="entry name" value="ABC_membrane"/>
    <property type="match status" value="1"/>
</dbReference>
<evidence type="ECO:0000256" key="7">
    <source>
        <dbReference type="ARBA" id="ARBA00023136"/>
    </source>
</evidence>
<dbReference type="OrthoDB" id="9787557at2"/>
<dbReference type="InterPro" id="IPR036640">
    <property type="entry name" value="ABC1_TM_sf"/>
</dbReference>
<protein>
    <submittedName>
        <fullName evidence="11">ABC transporter related</fullName>
    </submittedName>
</protein>
<feature type="domain" description="ABC transmembrane type-1" evidence="10">
    <location>
        <begin position="162"/>
        <end position="441"/>
    </location>
</feature>